<evidence type="ECO:0000256" key="10">
    <source>
        <dbReference type="SAM" id="MobiDB-lite"/>
    </source>
</evidence>
<dbReference type="InterPro" id="IPR036909">
    <property type="entry name" value="Cyt_c-like_dom_sf"/>
</dbReference>
<dbReference type="GO" id="GO:0046872">
    <property type="term" value="F:metal ion binding"/>
    <property type="evidence" value="ECO:0007669"/>
    <property type="project" value="UniProtKB-KW"/>
</dbReference>
<evidence type="ECO:0000256" key="2">
    <source>
        <dbReference type="ARBA" id="ARBA00022617"/>
    </source>
</evidence>
<keyword evidence="14" id="KW-1185">Reference proteome</keyword>
<evidence type="ECO:0000259" key="12">
    <source>
        <dbReference type="PROSITE" id="PS51007"/>
    </source>
</evidence>
<feature type="chain" id="PRO_5011572698" evidence="11">
    <location>
        <begin position="28"/>
        <end position="419"/>
    </location>
</feature>
<organism evidence="13 14">
    <name type="scientific">Rugamonas rubra</name>
    <dbReference type="NCBI Taxonomy" id="758825"/>
    <lineage>
        <taxon>Bacteria</taxon>
        <taxon>Pseudomonadati</taxon>
        <taxon>Pseudomonadota</taxon>
        <taxon>Betaproteobacteria</taxon>
        <taxon>Burkholderiales</taxon>
        <taxon>Oxalobacteraceae</taxon>
        <taxon>Telluria group</taxon>
        <taxon>Rugamonas</taxon>
    </lineage>
</organism>
<feature type="domain" description="Cytochrome c" evidence="12">
    <location>
        <begin position="243"/>
        <end position="391"/>
    </location>
</feature>
<keyword evidence="6" id="KW-0560">Oxidoreductase</keyword>
<feature type="binding site" description="covalent" evidence="8">
    <location>
        <position position="108"/>
    </location>
    <ligand>
        <name>heme c</name>
        <dbReference type="ChEBI" id="CHEBI:61717"/>
        <label>1</label>
    </ligand>
</feature>
<dbReference type="PANTHER" id="PTHR30600:SF14">
    <property type="entry name" value="CYTOCHROME C PEROXIDASE"/>
    <property type="match status" value="1"/>
</dbReference>
<name>A0A1I4IFN1_9BURK</name>
<dbReference type="GO" id="GO:0020037">
    <property type="term" value="F:heme binding"/>
    <property type="evidence" value="ECO:0007669"/>
    <property type="project" value="InterPro"/>
</dbReference>
<feature type="binding site" description="covalent" evidence="8">
    <location>
        <position position="105"/>
    </location>
    <ligand>
        <name>heme c</name>
        <dbReference type="ChEBI" id="CHEBI:61717"/>
        <label>1</label>
    </ligand>
</feature>
<dbReference type="Pfam" id="PF03150">
    <property type="entry name" value="CCP_MauG"/>
    <property type="match status" value="1"/>
</dbReference>
<feature type="region of interest" description="Disordered" evidence="10">
    <location>
        <begin position="397"/>
        <end position="419"/>
    </location>
</feature>
<feature type="binding site" description="covalent" evidence="8">
    <location>
        <position position="262"/>
    </location>
    <ligand>
        <name>heme c</name>
        <dbReference type="ChEBI" id="CHEBI:61717"/>
        <label>2</label>
    </ligand>
</feature>
<dbReference type="InterPro" id="IPR004852">
    <property type="entry name" value="Di-haem_cyt_c_peroxidsae"/>
</dbReference>
<dbReference type="GO" id="GO:0004130">
    <property type="term" value="F:cytochrome-c peroxidase activity"/>
    <property type="evidence" value="ECO:0007669"/>
    <property type="project" value="TreeGrafter"/>
</dbReference>
<feature type="binding site" description="axial binding residue" evidence="9">
    <location>
        <position position="263"/>
    </location>
    <ligand>
        <name>heme c</name>
        <dbReference type="ChEBI" id="CHEBI:61717"/>
        <label>2</label>
    </ligand>
    <ligandPart>
        <name>Fe</name>
        <dbReference type="ChEBI" id="CHEBI:18248"/>
    </ligandPart>
</feature>
<dbReference type="InterPro" id="IPR026259">
    <property type="entry name" value="MauG/Cytc_peroxidase"/>
</dbReference>
<dbReference type="EMBL" id="FOTW01000005">
    <property type="protein sequence ID" value="SFL53118.1"/>
    <property type="molecule type" value="Genomic_DNA"/>
</dbReference>
<evidence type="ECO:0000256" key="1">
    <source>
        <dbReference type="ARBA" id="ARBA00004418"/>
    </source>
</evidence>
<keyword evidence="4 11" id="KW-0732">Signal</keyword>
<evidence type="ECO:0000256" key="4">
    <source>
        <dbReference type="ARBA" id="ARBA00022729"/>
    </source>
</evidence>
<keyword evidence="13" id="KW-0575">Peroxidase</keyword>
<dbReference type="RefSeq" id="WP_217429864.1">
    <property type="nucleotide sequence ID" value="NZ_FOTW01000005.1"/>
</dbReference>
<evidence type="ECO:0000256" key="9">
    <source>
        <dbReference type="PIRSR" id="PIRSR000294-2"/>
    </source>
</evidence>
<evidence type="ECO:0000313" key="13">
    <source>
        <dbReference type="EMBL" id="SFL53118.1"/>
    </source>
</evidence>
<evidence type="ECO:0000256" key="3">
    <source>
        <dbReference type="ARBA" id="ARBA00022723"/>
    </source>
</evidence>
<dbReference type="SUPFAM" id="SSF46626">
    <property type="entry name" value="Cytochrome c"/>
    <property type="match status" value="2"/>
</dbReference>
<dbReference type="PROSITE" id="PS51007">
    <property type="entry name" value="CYTC"/>
    <property type="match status" value="2"/>
</dbReference>
<evidence type="ECO:0000256" key="5">
    <source>
        <dbReference type="ARBA" id="ARBA00022764"/>
    </source>
</evidence>
<evidence type="ECO:0000256" key="8">
    <source>
        <dbReference type="PIRSR" id="PIRSR000294-1"/>
    </source>
</evidence>
<dbReference type="PIRSF" id="PIRSF000294">
    <property type="entry name" value="Cytochrome-c_peroxidase"/>
    <property type="match status" value="1"/>
</dbReference>
<dbReference type="PANTHER" id="PTHR30600">
    <property type="entry name" value="CYTOCHROME C PEROXIDASE-RELATED"/>
    <property type="match status" value="1"/>
</dbReference>
<feature type="signal peptide" evidence="11">
    <location>
        <begin position="1"/>
        <end position="27"/>
    </location>
</feature>
<dbReference type="Gene3D" id="1.10.760.10">
    <property type="entry name" value="Cytochrome c-like domain"/>
    <property type="match status" value="2"/>
</dbReference>
<dbReference type="PROSITE" id="PS51257">
    <property type="entry name" value="PROKAR_LIPOPROTEIN"/>
    <property type="match status" value="1"/>
</dbReference>
<dbReference type="InterPro" id="IPR009056">
    <property type="entry name" value="Cyt_c-like_dom"/>
</dbReference>
<keyword evidence="3 9" id="KW-0479">Metal-binding</keyword>
<evidence type="ECO:0000256" key="6">
    <source>
        <dbReference type="ARBA" id="ARBA00023002"/>
    </source>
</evidence>
<dbReference type="STRING" id="758825.SAMN02982985_00540"/>
<dbReference type="AlphaFoldDB" id="A0A1I4IFN1"/>
<keyword evidence="5" id="KW-0574">Periplasm</keyword>
<accession>A0A1I4IFN1</accession>
<feature type="domain" description="Cytochrome c" evidence="12">
    <location>
        <begin position="83"/>
        <end position="169"/>
    </location>
</feature>
<comment type="subcellular location">
    <subcellularLocation>
        <location evidence="1">Periplasm</location>
    </subcellularLocation>
</comment>
<dbReference type="InterPro" id="IPR023929">
    <property type="entry name" value="MbnH-like"/>
</dbReference>
<dbReference type="NCBIfam" id="TIGR04039">
    <property type="entry name" value="MXAN_0977_Heme2"/>
    <property type="match status" value="1"/>
</dbReference>
<feature type="binding site" description="covalent" evidence="8">
    <location>
        <position position="259"/>
    </location>
    <ligand>
        <name>heme c</name>
        <dbReference type="ChEBI" id="CHEBI:61717"/>
        <label>2</label>
    </ligand>
</feature>
<gene>
    <name evidence="13" type="ORF">SAMN02982985_00540</name>
</gene>
<keyword evidence="2 8" id="KW-0349">Heme</keyword>
<dbReference type="GO" id="GO:0009055">
    <property type="term" value="F:electron transfer activity"/>
    <property type="evidence" value="ECO:0007669"/>
    <property type="project" value="InterPro"/>
</dbReference>
<keyword evidence="7 9" id="KW-0408">Iron</keyword>
<proteinExistence type="predicted"/>
<reference evidence="13 14" key="1">
    <citation type="submission" date="2016-10" db="EMBL/GenBank/DDBJ databases">
        <authorList>
            <person name="de Groot N.N."/>
        </authorList>
    </citation>
    <scope>NUCLEOTIDE SEQUENCE [LARGE SCALE GENOMIC DNA]</scope>
    <source>
        <strain evidence="13 14">ATCC 43154</strain>
    </source>
</reference>
<sequence>MSGGRQAMASALLVACLLSGGAFDALAAGAPGAAAGTTAGGGAHAAASASGHAAVGTPASYRWRLPAWAPEPLVPDDNPMSEAKVALGRALFYDKALSANRTQSCAGCHEQARGFSDGRKLALGSTGVVGARNAMPLANVAYLPTLTWANPNLTTLEQQALVPLFGDHPVEMGMAGREDLLLGRLKAKPSYRRQFARAFPERGGEISLWSVTRAIAAYERSLLSMNSPYDRYRYEGKGGAISASAKRGETLFFGDRLECYHCHGGLHFTDNQIHRRLPEGETGYHNTGLYNLDGGGAYPPGQQGLREFSGEPQDEGRFRTPSLRNVAQTAPYMHDGSVATLDQAIRRHYAVKGRAALGGTGANPLRSQFIEGFELSEQEVDDLKAFLASLSDAEFLRASRHADPTGAGRKPDSSQRKGR</sequence>
<dbReference type="InterPro" id="IPR051395">
    <property type="entry name" value="Cytochrome_c_Peroxidase/MauG"/>
</dbReference>
<dbReference type="GO" id="GO:0042597">
    <property type="term" value="C:periplasmic space"/>
    <property type="evidence" value="ECO:0007669"/>
    <property type="project" value="UniProtKB-SubCell"/>
</dbReference>
<comment type="PTM">
    <text evidence="8">Binds 2 heme groups per subunit.</text>
</comment>
<evidence type="ECO:0000256" key="11">
    <source>
        <dbReference type="SAM" id="SignalP"/>
    </source>
</evidence>
<protein>
    <submittedName>
        <fullName evidence="13">Cytochrome c peroxidase</fullName>
    </submittedName>
</protein>
<evidence type="ECO:0000313" key="14">
    <source>
        <dbReference type="Proteomes" id="UP000199470"/>
    </source>
</evidence>
<dbReference type="Proteomes" id="UP000199470">
    <property type="component" value="Unassembled WGS sequence"/>
</dbReference>
<feature type="binding site" description="axial binding residue" evidence="9">
    <location>
        <position position="109"/>
    </location>
    <ligand>
        <name>heme c</name>
        <dbReference type="ChEBI" id="CHEBI:61717"/>
        <label>1</label>
    </ligand>
    <ligandPart>
        <name>Fe</name>
        <dbReference type="ChEBI" id="CHEBI:18248"/>
    </ligandPart>
</feature>
<comment type="cofactor">
    <cofactor evidence="8">
        <name>heme</name>
        <dbReference type="ChEBI" id="CHEBI:30413"/>
    </cofactor>
    <text evidence="8">Binds 2 heme groups.</text>
</comment>
<evidence type="ECO:0000256" key="7">
    <source>
        <dbReference type="ARBA" id="ARBA00023004"/>
    </source>
</evidence>